<organism evidence="13">
    <name type="scientific">Alsobacter sp. KACC 23698</name>
    <dbReference type="NCBI Taxonomy" id="3149229"/>
    <lineage>
        <taxon>Bacteria</taxon>
        <taxon>Pseudomonadati</taxon>
        <taxon>Pseudomonadota</taxon>
        <taxon>Alphaproteobacteria</taxon>
        <taxon>Hyphomicrobiales</taxon>
        <taxon>Alsobacteraceae</taxon>
        <taxon>Alsobacter</taxon>
    </lineage>
</organism>
<dbReference type="GO" id="GO:0005524">
    <property type="term" value="F:ATP binding"/>
    <property type="evidence" value="ECO:0007669"/>
    <property type="project" value="UniProtKB-KW"/>
</dbReference>
<feature type="region of interest" description="Disordered" evidence="10">
    <location>
        <begin position="209"/>
        <end position="244"/>
    </location>
</feature>
<reference evidence="13" key="1">
    <citation type="submission" date="2024-05" db="EMBL/GenBank/DDBJ databases">
        <authorList>
            <person name="Kim S."/>
            <person name="Heo J."/>
            <person name="Choi H."/>
            <person name="Choi Y."/>
            <person name="Kwon S.-W."/>
            <person name="Kim Y."/>
        </authorList>
    </citation>
    <scope>NUCLEOTIDE SEQUENCE</scope>
    <source>
        <strain evidence="13">KACC 23698</strain>
    </source>
</reference>
<evidence type="ECO:0000256" key="6">
    <source>
        <dbReference type="ARBA" id="ARBA00023125"/>
    </source>
</evidence>
<keyword evidence="2" id="KW-0227">DNA damage</keyword>
<dbReference type="GO" id="GO:0016874">
    <property type="term" value="F:ligase activity"/>
    <property type="evidence" value="ECO:0007669"/>
    <property type="project" value="UniProtKB-KW"/>
</dbReference>
<feature type="region of interest" description="Disordered" evidence="10">
    <location>
        <begin position="874"/>
        <end position="907"/>
    </location>
</feature>
<evidence type="ECO:0000256" key="9">
    <source>
        <dbReference type="ARBA" id="ARBA00093467"/>
    </source>
</evidence>
<name>A0AAU7JGN3_9HYPH</name>
<dbReference type="GO" id="GO:0006281">
    <property type="term" value="P:DNA repair"/>
    <property type="evidence" value="ECO:0007669"/>
    <property type="project" value="UniProtKB-KW"/>
</dbReference>
<dbReference type="InterPro" id="IPR014001">
    <property type="entry name" value="Helicase_ATP-bd"/>
</dbReference>
<evidence type="ECO:0000256" key="8">
    <source>
        <dbReference type="ARBA" id="ARBA00023235"/>
    </source>
</evidence>
<dbReference type="PROSITE" id="PS51192">
    <property type="entry name" value="HELICASE_ATP_BIND_1"/>
    <property type="match status" value="1"/>
</dbReference>
<keyword evidence="5" id="KW-0067">ATP-binding</keyword>
<dbReference type="InterPro" id="IPR052511">
    <property type="entry name" value="ATP-dep_Helicase"/>
</dbReference>
<dbReference type="SUPFAM" id="SSF52540">
    <property type="entry name" value="P-loop containing nucleoside triphosphate hydrolases"/>
    <property type="match status" value="1"/>
</dbReference>
<dbReference type="PIRSF" id="PIRSF037307">
    <property type="entry name" value="Lhr-like_helic_prd"/>
    <property type="match status" value="1"/>
</dbReference>
<evidence type="ECO:0000256" key="10">
    <source>
        <dbReference type="SAM" id="MobiDB-lite"/>
    </source>
</evidence>
<dbReference type="GO" id="GO:0016887">
    <property type="term" value="F:ATP hydrolysis activity"/>
    <property type="evidence" value="ECO:0007669"/>
    <property type="project" value="TreeGrafter"/>
</dbReference>
<dbReference type="Pfam" id="PF19306">
    <property type="entry name" value="WHD_Lhr"/>
    <property type="match status" value="1"/>
</dbReference>
<dbReference type="EMBL" id="CP157484">
    <property type="protein sequence ID" value="XBO39541.1"/>
    <property type="molecule type" value="Genomic_DNA"/>
</dbReference>
<keyword evidence="13" id="KW-0436">Ligase</keyword>
<dbReference type="SMART" id="SM00487">
    <property type="entry name" value="DEXDc"/>
    <property type="match status" value="1"/>
</dbReference>
<keyword evidence="8" id="KW-0413">Isomerase</keyword>
<dbReference type="AlphaFoldDB" id="A0AAU7JGN3"/>
<dbReference type="InterPro" id="IPR001650">
    <property type="entry name" value="Helicase_C-like"/>
</dbReference>
<dbReference type="InterPro" id="IPR027417">
    <property type="entry name" value="P-loop_NTPase"/>
</dbReference>
<dbReference type="Pfam" id="PF08494">
    <property type="entry name" value="DEAD_assoc"/>
    <property type="match status" value="1"/>
</dbReference>
<accession>A0AAU7JGN3</accession>
<evidence type="ECO:0000256" key="3">
    <source>
        <dbReference type="ARBA" id="ARBA00022801"/>
    </source>
</evidence>
<keyword evidence="4" id="KW-0347">Helicase</keyword>
<sequence length="923" mass="99246">MSAPPPDHAALPPRFASWFESRGWAARPHQLELLALAQAGRSALLVAPTGAGKTLAGFLPSLVELADAPPGGLEGRGLHTLYVSPLKALATDIARNLEAPIAEMGLGVRVETRTGDTPAHKRTRQMQRPPDILMTTPEQLALMLAHRDARTLFAGLRRVVLDELHALVTSKRGDLLSLGLARLRRLAPGLAAVGLSATVREPDELRRYLGATGSAPPDGSRGAVAPKSRGAATPESHGAGASQSRGALAPEMADLVAVAGGAAPDIRILEGSRTLPLAGHNAVHAMGAIYEAIQAHRTTLVFVNTRMQAEFIFQELWRINEDGLSIALHHGSLDVAQRRKVEAAMIAGQLRAVVCTSTLDLGIDWGDVDLVVNVGAPKGASRLMQRIGRSNHRLDEASQALLVPANRFEIMECRAALDAVAEAAQDTPDARVGALDVLAQHVLGMACAEPFDADDLYAEVSSASPYAGLGRDDFDRVVAFVATGGYALATYDRFAKIRRGTDGLWRAANPRVAQQYRMNIGTIVEAAMLKVRLGRVKHARPGSPGVVARGGRTLGEVEEYFAEGLLPGDTFVFAGEILRFEALAENEVVVSRAPAGTDPKVPSYAGGKFPLSTFLAARVRAMLADPAEWSRLPGGVADWLENQTRRSALPRRDDLLVETFPRAGRHYLVAYPFEGRLAHQTLGMLLTRRLERARLRPLGFVATDYGLAVWGLADLSAAIAQGRLSLDELFAQDMLGDDLEEWLDESALMKRTFRQCAIIAGLIERRHPGMEKSGRQVTMSTDLVYDVLRRHEPDHILLKATRADAATGLLDLQRLAGMLSRIQGRIMHKSLERVSPLAISVMLEIGREAVYGEAAEDILAEAEAQMMDEAMETGTPAAAVGPADAQPRPAPAAASLSNRARASSRSRGLRAFARIKLSRSETP</sequence>
<keyword evidence="3" id="KW-0378">Hydrolase</keyword>
<keyword evidence="6" id="KW-0238">DNA-binding</keyword>
<proteinExistence type="inferred from homology"/>
<dbReference type="Gene3D" id="3.40.50.300">
    <property type="entry name" value="P-loop containing nucleotide triphosphate hydrolases"/>
    <property type="match status" value="2"/>
</dbReference>
<dbReference type="InterPro" id="IPR017170">
    <property type="entry name" value="Lhr-like"/>
</dbReference>
<feature type="domain" description="Helicase C-terminal" evidence="12">
    <location>
        <begin position="285"/>
        <end position="439"/>
    </location>
</feature>
<dbReference type="SMART" id="SM00490">
    <property type="entry name" value="HELICc"/>
    <property type="match status" value="1"/>
</dbReference>
<dbReference type="Pfam" id="PF00271">
    <property type="entry name" value="Helicase_C"/>
    <property type="match status" value="1"/>
</dbReference>
<feature type="compositionally biased region" description="Low complexity" evidence="10">
    <location>
        <begin position="882"/>
        <end position="901"/>
    </location>
</feature>
<dbReference type="PANTHER" id="PTHR47962:SF3">
    <property type="entry name" value="LARGE ATP-DEPENDENT HELICASE-RELATED PROTEIN"/>
    <property type="match status" value="1"/>
</dbReference>
<feature type="domain" description="Helicase ATP-binding" evidence="11">
    <location>
        <begin position="34"/>
        <end position="217"/>
    </location>
</feature>
<evidence type="ECO:0000259" key="11">
    <source>
        <dbReference type="PROSITE" id="PS51192"/>
    </source>
</evidence>
<comment type="similarity">
    <text evidence="9">Belongs to the Lhr helicase family. Lhr-Core subfamily.</text>
</comment>
<dbReference type="InterPro" id="IPR045628">
    <property type="entry name" value="Lhr_WH_dom"/>
</dbReference>
<evidence type="ECO:0000256" key="4">
    <source>
        <dbReference type="ARBA" id="ARBA00022806"/>
    </source>
</evidence>
<evidence type="ECO:0000313" key="13">
    <source>
        <dbReference type="EMBL" id="XBO39541.1"/>
    </source>
</evidence>
<protein>
    <submittedName>
        <fullName evidence="13">Ligase-associated DNA damage response DEXH box helicase</fullName>
    </submittedName>
</protein>
<dbReference type="InterPro" id="IPR011545">
    <property type="entry name" value="DEAD/DEAH_box_helicase_dom"/>
</dbReference>
<gene>
    <name evidence="13" type="ORF">ABEG18_01785</name>
</gene>
<evidence type="ECO:0000256" key="7">
    <source>
        <dbReference type="ARBA" id="ARBA00023204"/>
    </source>
</evidence>
<dbReference type="PROSITE" id="PS51194">
    <property type="entry name" value="HELICASE_CTER"/>
    <property type="match status" value="1"/>
</dbReference>
<dbReference type="InterPro" id="IPR013701">
    <property type="entry name" value="Lhr-like_DEAD/DEAH_assoc"/>
</dbReference>
<dbReference type="Pfam" id="PF00270">
    <property type="entry name" value="DEAD"/>
    <property type="match status" value="1"/>
</dbReference>
<keyword evidence="7" id="KW-0234">DNA repair</keyword>
<dbReference type="PANTHER" id="PTHR47962">
    <property type="entry name" value="ATP-DEPENDENT HELICASE LHR-RELATED-RELATED"/>
    <property type="match status" value="1"/>
</dbReference>
<keyword evidence="1" id="KW-0547">Nucleotide-binding</keyword>
<dbReference type="GO" id="GO:0003677">
    <property type="term" value="F:DNA binding"/>
    <property type="evidence" value="ECO:0007669"/>
    <property type="project" value="UniProtKB-KW"/>
</dbReference>
<evidence type="ECO:0000256" key="5">
    <source>
        <dbReference type="ARBA" id="ARBA00022840"/>
    </source>
</evidence>
<evidence type="ECO:0000259" key="12">
    <source>
        <dbReference type="PROSITE" id="PS51194"/>
    </source>
</evidence>
<evidence type="ECO:0000256" key="1">
    <source>
        <dbReference type="ARBA" id="ARBA00022741"/>
    </source>
</evidence>
<evidence type="ECO:0000256" key="2">
    <source>
        <dbReference type="ARBA" id="ARBA00022763"/>
    </source>
</evidence>
<dbReference type="GO" id="GO:0004386">
    <property type="term" value="F:helicase activity"/>
    <property type="evidence" value="ECO:0007669"/>
    <property type="project" value="UniProtKB-KW"/>
</dbReference>